<evidence type="ECO:0000313" key="1">
    <source>
        <dbReference type="EMBL" id="RFZ44514.1"/>
    </source>
</evidence>
<dbReference type="Proteomes" id="UP000257451">
    <property type="component" value="Unassembled WGS sequence"/>
</dbReference>
<comment type="caution">
    <text evidence="1">The sequence shown here is derived from an EMBL/GenBank/DDBJ whole genome shotgun (WGS) entry which is preliminary data.</text>
</comment>
<name>A0A3E2MZ47_MYCMR</name>
<proteinExistence type="predicted"/>
<reference evidence="1 2" key="1">
    <citation type="journal article" date="2018" name="Sci. Rep.">
        <title>Extensive genomic diversity among Mycobacterium marinum strains revealed by whole genome sequencing.</title>
        <authorList>
            <person name="Das S."/>
            <person name="Pettersson B.M."/>
            <person name="Behra P.R."/>
            <person name="Mallick A."/>
            <person name="Cheramie M."/>
            <person name="Ramesh M."/>
            <person name="Shirreff L."/>
            <person name="DuCote T."/>
            <person name="Dasgupta S."/>
            <person name="Ennis D.G."/>
            <person name="Kirsebom L.A."/>
        </authorList>
    </citation>
    <scope>NUCLEOTIDE SEQUENCE [LARGE SCALE GENOMIC DNA]</scope>
    <source>
        <strain evidence="1 2">Davis1</strain>
    </source>
</reference>
<accession>A0A3E2MZ47</accession>
<dbReference type="RefSeq" id="WP_153269243.1">
    <property type="nucleotide sequence ID" value="NZ_BQLC01000013.1"/>
</dbReference>
<gene>
    <name evidence="1" type="ORF">DAVIS_01538</name>
</gene>
<organism evidence="1 2">
    <name type="scientific">Mycobacterium marinum</name>
    <dbReference type="NCBI Taxonomy" id="1781"/>
    <lineage>
        <taxon>Bacteria</taxon>
        <taxon>Bacillati</taxon>
        <taxon>Actinomycetota</taxon>
        <taxon>Actinomycetes</taxon>
        <taxon>Mycobacteriales</taxon>
        <taxon>Mycobacteriaceae</taxon>
        <taxon>Mycobacterium</taxon>
        <taxon>Mycobacterium ulcerans group</taxon>
    </lineage>
</organism>
<sequence>MKTTNILPVIGRLALVIAMSVLSASCPLRRDKWGLKFAGFAGSVDGDILLVEL</sequence>
<dbReference type="EMBL" id="PEDF01000042">
    <property type="protein sequence ID" value="RFZ44514.1"/>
    <property type="molecule type" value="Genomic_DNA"/>
</dbReference>
<dbReference type="AlphaFoldDB" id="A0A3E2MZ47"/>
<protein>
    <submittedName>
        <fullName evidence="1">Uncharacterized protein</fullName>
    </submittedName>
</protein>
<evidence type="ECO:0000313" key="2">
    <source>
        <dbReference type="Proteomes" id="UP000257451"/>
    </source>
</evidence>
<dbReference type="PROSITE" id="PS51257">
    <property type="entry name" value="PROKAR_LIPOPROTEIN"/>
    <property type="match status" value="1"/>
</dbReference>